<dbReference type="PANTHER" id="PTHR30570">
    <property type="entry name" value="PERIPLASMIC PHOSPHATE BINDING COMPONENT OF PHOSPHATE ABC TRANSPORTER"/>
    <property type="match status" value="1"/>
</dbReference>
<keyword evidence="8" id="KW-0449">Lipoprotein</keyword>
<feature type="signal peptide" evidence="9">
    <location>
        <begin position="1"/>
        <end position="21"/>
    </location>
</feature>
<dbReference type="InterPro" id="IPR050811">
    <property type="entry name" value="Phosphate_ABC_transporter"/>
</dbReference>
<organism evidence="11 12">
    <name type="scientific">Candidatus Fimadaptatus faecigallinarum</name>
    <dbReference type="NCBI Taxonomy" id="2840814"/>
    <lineage>
        <taxon>Bacteria</taxon>
        <taxon>Bacillati</taxon>
        <taxon>Bacillota</taxon>
        <taxon>Clostridia</taxon>
        <taxon>Eubacteriales</taxon>
        <taxon>Candidatus Fimadaptatus</taxon>
    </lineage>
</organism>
<reference evidence="11" key="2">
    <citation type="journal article" date="2021" name="PeerJ">
        <title>Extensive microbial diversity within the chicken gut microbiome revealed by metagenomics and culture.</title>
        <authorList>
            <person name="Gilroy R."/>
            <person name="Ravi A."/>
            <person name="Getino M."/>
            <person name="Pursley I."/>
            <person name="Horton D.L."/>
            <person name="Alikhan N.F."/>
            <person name="Baker D."/>
            <person name="Gharbi K."/>
            <person name="Hall N."/>
            <person name="Watson M."/>
            <person name="Adriaenssens E.M."/>
            <person name="Foster-Nyarko E."/>
            <person name="Jarju S."/>
            <person name="Secka A."/>
            <person name="Antonio M."/>
            <person name="Oren A."/>
            <person name="Chaudhuri R.R."/>
            <person name="La Ragione R."/>
            <person name="Hildebrand F."/>
            <person name="Pallen M.J."/>
        </authorList>
    </citation>
    <scope>NUCLEOTIDE SEQUENCE</scope>
    <source>
        <strain evidence="11">ChiSxjej2B14-8506</strain>
    </source>
</reference>
<keyword evidence="5" id="KW-0592">Phosphate transport</keyword>
<evidence type="ECO:0000259" key="10">
    <source>
        <dbReference type="Pfam" id="PF12849"/>
    </source>
</evidence>
<comment type="subcellular location">
    <subcellularLocation>
        <location evidence="2">Cell membrane</location>
        <topology evidence="2">Lipid-anchor</topology>
    </subcellularLocation>
</comment>
<reference evidence="11" key="1">
    <citation type="submission" date="2020-10" db="EMBL/GenBank/DDBJ databases">
        <authorList>
            <person name="Gilroy R."/>
        </authorList>
    </citation>
    <scope>NUCLEOTIDE SEQUENCE</scope>
    <source>
        <strain evidence="11">ChiSxjej2B14-8506</strain>
    </source>
</reference>
<evidence type="ECO:0000256" key="6">
    <source>
        <dbReference type="ARBA" id="ARBA00022729"/>
    </source>
</evidence>
<dbReference type="PANTHER" id="PTHR30570:SF1">
    <property type="entry name" value="PHOSPHATE-BINDING PROTEIN PSTS"/>
    <property type="match status" value="1"/>
</dbReference>
<protein>
    <submittedName>
        <fullName evidence="11">Substrate-binding domain-containing protein</fullName>
    </submittedName>
</protein>
<accession>A0A9D1LQR7</accession>
<feature type="domain" description="PBP" evidence="10">
    <location>
        <begin position="183"/>
        <end position="293"/>
    </location>
</feature>
<comment type="subunit">
    <text evidence="4">The complex is composed of two ATP-binding proteins (PstB), two transmembrane proteins (PstC and PstA) and a solute-binding protein (PstS).</text>
</comment>
<evidence type="ECO:0000256" key="5">
    <source>
        <dbReference type="ARBA" id="ARBA00022592"/>
    </source>
</evidence>
<evidence type="ECO:0000313" key="11">
    <source>
        <dbReference type="EMBL" id="HIU46247.1"/>
    </source>
</evidence>
<dbReference type="AlphaFoldDB" id="A0A9D1LQR7"/>
<keyword evidence="5" id="KW-0813">Transport</keyword>
<evidence type="ECO:0000256" key="3">
    <source>
        <dbReference type="ARBA" id="ARBA00008725"/>
    </source>
</evidence>
<evidence type="ECO:0000256" key="8">
    <source>
        <dbReference type="ARBA" id="ARBA00023288"/>
    </source>
</evidence>
<name>A0A9D1LQR7_9FIRM</name>
<dbReference type="EMBL" id="DVNK01000025">
    <property type="protein sequence ID" value="HIU46247.1"/>
    <property type="molecule type" value="Genomic_DNA"/>
</dbReference>
<gene>
    <name evidence="11" type="ORF">IAC59_03195</name>
</gene>
<evidence type="ECO:0000256" key="7">
    <source>
        <dbReference type="ARBA" id="ARBA00023139"/>
    </source>
</evidence>
<dbReference type="Gene3D" id="3.40.190.10">
    <property type="entry name" value="Periplasmic binding protein-like II"/>
    <property type="match status" value="2"/>
</dbReference>
<evidence type="ECO:0000256" key="1">
    <source>
        <dbReference type="ARBA" id="ARBA00002841"/>
    </source>
</evidence>
<feature type="chain" id="PRO_5039322850" evidence="9">
    <location>
        <begin position="22"/>
        <end position="307"/>
    </location>
</feature>
<evidence type="ECO:0000256" key="2">
    <source>
        <dbReference type="ARBA" id="ARBA00004193"/>
    </source>
</evidence>
<proteinExistence type="inferred from homology"/>
<dbReference type="Pfam" id="PF12849">
    <property type="entry name" value="PBP_like_2"/>
    <property type="match status" value="2"/>
</dbReference>
<evidence type="ECO:0000256" key="9">
    <source>
        <dbReference type="SAM" id="SignalP"/>
    </source>
</evidence>
<keyword evidence="6 9" id="KW-0732">Signal</keyword>
<comment type="function">
    <text evidence="1">Part of the ABC transporter complex PstSACB involved in phosphate import.</text>
</comment>
<feature type="domain" description="PBP" evidence="10">
    <location>
        <begin position="25"/>
        <end position="145"/>
    </location>
</feature>
<dbReference type="GO" id="GO:0005886">
    <property type="term" value="C:plasma membrane"/>
    <property type="evidence" value="ECO:0007669"/>
    <property type="project" value="UniProtKB-SubCell"/>
</dbReference>
<comment type="caution">
    <text evidence="11">The sequence shown here is derived from an EMBL/GenBank/DDBJ whole genome shotgun (WGS) entry which is preliminary data.</text>
</comment>
<keyword evidence="7" id="KW-0564">Palmitate</keyword>
<dbReference type="SUPFAM" id="SSF53850">
    <property type="entry name" value="Periplasmic binding protein-like II"/>
    <property type="match status" value="2"/>
</dbReference>
<evidence type="ECO:0000313" key="12">
    <source>
        <dbReference type="Proteomes" id="UP000824123"/>
    </source>
</evidence>
<dbReference type="GO" id="GO:0006817">
    <property type="term" value="P:phosphate ion transport"/>
    <property type="evidence" value="ECO:0007669"/>
    <property type="project" value="UniProtKB-KW"/>
</dbReference>
<dbReference type="InterPro" id="IPR024370">
    <property type="entry name" value="PBP_domain"/>
</dbReference>
<dbReference type="Proteomes" id="UP000824123">
    <property type="component" value="Unassembled WGS sequence"/>
</dbReference>
<sequence length="307" mass="31930">MKKLASLLLAGAMMLSGSALAFEATDEITVISREASSGTRGAFDEMMNIVVETDEGTEDMLYPEAVLVDSTDAVTSKVEVDAQAIGYTSLGAVTDSVKALPVDGVEATVENVKNGSYALARPFVLATQTGVEDELAADFIKYVMSTQGQAIVAERGYVTATDDTATTADGSEAVAATEYTASGLTGKITLSGSTSVEKVIEALKEGYVALNPDVTIEITYSGSSAGIKDVTEGKVNIGMSSRALKEDELATLTQTTFAHDGIAVIVNAENPITSITSAQITAIYTGQVRTWDAVETVTDDATEETAA</sequence>
<evidence type="ECO:0000256" key="4">
    <source>
        <dbReference type="ARBA" id="ARBA00011529"/>
    </source>
</evidence>
<comment type="similarity">
    <text evidence="3">Belongs to the PstS family.</text>
</comment>